<dbReference type="RefSeq" id="WP_339549131.1">
    <property type="nucleotide sequence ID" value="NZ_JBBHLD010000005.1"/>
</dbReference>
<accession>A0ABU8R4D0</accession>
<dbReference type="EMBL" id="JBBHLD010000005">
    <property type="protein sequence ID" value="MEJ5904706.1"/>
    <property type="molecule type" value="Genomic_DNA"/>
</dbReference>
<name>A0ABU8R4D0_9PSED</name>
<reference evidence="1 2" key="1">
    <citation type="submission" date="2024-02" db="EMBL/GenBank/DDBJ databases">
        <title>Identification of pathogenicity and growth-promoting functions of Pseudomonas putida variants.</title>
        <authorList>
            <person name="Sun J."/>
        </authorList>
    </citation>
    <scope>NUCLEOTIDE SEQUENCE [LARGE SCALE GENOMIC DNA]</scope>
    <source>
        <strain evidence="1 2">A04</strain>
    </source>
</reference>
<protein>
    <submittedName>
        <fullName evidence="1">Uncharacterized protein</fullName>
    </submittedName>
</protein>
<organism evidence="1 2">
    <name type="scientific">Pseudomonas kermanshahensis</name>
    <dbReference type="NCBI Taxonomy" id="2745482"/>
    <lineage>
        <taxon>Bacteria</taxon>
        <taxon>Pseudomonadati</taxon>
        <taxon>Pseudomonadota</taxon>
        <taxon>Gammaproteobacteria</taxon>
        <taxon>Pseudomonadales</taxon>
        <taxon>Pseudomonadaceae</taxon>
        <taxon>Pseudomonas</taxon>
    </lineage>
</organism>
<evidence type="ECO:0000313" key="2">
    <source>
        <dbReference type="Proteomes" id="UP001377692"/>
    </source>
</evidence>
<proteinExistence type="predicted"/>
<keyword evidence="2" id="KW-1185">Reference proteome</keyword>
<dbReference type="Proteomes" id="UP001377692">
    <property type="component" value="Unassembled WGS sequence"/>
</dbReference>
<gene>
    <name evidence="1" type="ORF">V7V80_08445</name>
</gene>
<evidence type="ECO:0000313" key="1">
    <source>
        <dbReference type="EMBL" id="MEJ5904706.1"/>
    </source>
</evidence>
<sequence>MSAQYRSINIYRHTFAAKCPSDGEMIVYSLEIRSPKMILVEHIKTATALIKEGFQEQIADALVDRFCCEVEVKAVHQGVSIESLRLVE</sequence>
<comment type="caution">
    <text evidence="1">The sequence shown here is derived from an EMBL/GenBank/DDBJ whole genome shotgun (WGS) entry which is preliminary data.</text>
</comment>